<keyword evidence="13" id="KW-0961">Cell wall biogenesis/degradation</keyword>
<dbReference type="Pfam" id="PF03717">
    <property type="entry name" value="PBP_dimer"/>
    <property type="match status" value="1"/>
</dbReference>
<evidence type="ECO:0000256" key="14">
    <source>
        <dbReference type="SAM" id="MobiDB-lite"/>
    </source>
</evidence>
<keyword evidence="18" id="KW-1185">Reference proteome</keyword>
<dbReference type="InterPro" id="IPR012338">
    <property type="entry name" value="Beta-lactam/transpept-like"/>
</dbReference>
<evidence type="ECO:0000256" key="8">
    <source>
        <dbReference type="ARBA" id="ARBA00022801"/>
    </source>
</evidence>
<evidence type="ECO:0000259" key="16">
    <source>
        <dbReference type="Pfam" id="PF03717"/>
    </source>
</evidence>
<evidence type="ECO:0000313" key="18">
    <source>
        <dbReference type="Proteomes" id="UP000567293"/>
    </source>
</evidence>
<keyword evidence="4" id="KW-0997">Cell inner membrane</keyword>
<evidence type="ECO:0000256" key="12">
    <source>
        <dbReference type="ARBA" id="ARBA00023136"/>
    </source>
</evidence>
<dbReference type="InterPro" id="IPR001460">
    <property type="entry name" value="PCN-bd_Tpept"/>
</dbReference>
<dbReference type="Pfam" id="PF00905">
    <property type="entry name" value="Transpeptidase"/>
    <property type="match status" value="1"/>
</dbReference>
<reference evidence="17" key="1">
    <citation type="submission" date="2020-06" db="EMBL/GenBank/DDBJ databases">
        <title>Legume-microbial interactions unlock mineral nutrients during tropical forest succession.</title>
        <authorList>
            <person name="Epihov D.Z."/>
        </authorList>
    </citation>
    <scope>NUCLEOTIDE SEQUENCE [LARGE SCALE GENOMIC DNA]</scope>
    <source>
        <strain evidence="17">Pan2503</strain>
    </source>
</reference>
<feature type="domain" description="Penicillin-binding protein dimerisation" evidence="16">
    <location>
        <begin position="5"/>
        <end position="80"/>
    </location>
</feature>
<keyword evidence="5 17" id="KW-0121">Carboxypeptidase</keyword>
<dbReference type="EMBL" id="JACDQQ010000998">
    <property type="protein sequence ID" value="MBA0085386.1"/>
    <property type="molecule type" value="Genomic_DNA"/>
</dbReference>
<comment type="subcellular location">
    <subcellularLocation>
        <location evidence="2">Cell membrane</location>
    </subcellularLocation>
    <subcellularLocation>
        <location evidence="1">Membrane</location>
        <topology evidence="1">Single-pass membrane protein</topology>
    </subcellularLocation>
</comment>
<dbReference type="Proteomes" id="UP000567293">
    <property type="component" value="Unassembled WGS sequence"/>
</dbReference>
<comment type="caution">
    <text evidence="17">The sequence shown here is derived from an EMBL/GenBank/DDBJ whole genome shotgun (WGS) entry which is preliminary data.</text>
</comment>
<dbReference type="InterPro" id="IPR036138">
    <property type="entry name" value="PBP_dimer_sf"/>
</dbReference>
<dbReference type="AlphaFoldDB" id="A0A7V8NQ97"/>
<dbReference type="GO" id="GO:0071555">
    <property type="term" value="P:cell wall organization"/>
    <property type="evidence" value="ECO:0007669"/>
    <property type="project" value="UniProtKB-KW"/>
</dbReference>
<sequence length="507" mass="55388">DIPVLEMISVQRRRYLPAGFLSHAAGYVGEVSEQQIEASNGRLRPGDFAGKFGLEQQYNDVLQGTDGKRRVVVNSVGKEMKDMPLSAQEAIPGKQIQLSIDYDLQLVAEQSLGARPGAVVALDPRNGEVLAMVSHPAADPNDFAVRISADEWKRLNEDPEKPLLDRAIQAQLAPGSVFKIVTATAMLEDHVPSESFKTVCPGYASFFGRQYHCWVYYAKTGRKSHGVTDLHEAILKSCDVFFYTVGLRLGIDRLAYYASHFGIGHKTGIDLPSEEPGLMPSPGWVQRVLHRKWYQGEVISVATGQGAVTTTPVQLARMIGGIASGGVFMQPHMLKDASNVGVDRFPISEPTVEKITDAMYGVVNEPGGTGGQLRLAGIELSGKSGTAQVIGYDTLARIHKEKKFEDNAWFVGYAPRRNPEIVVSVLVQESGKHGGEAAGPVVRDIIKAYYDKKNKKEGQYTAETNVPAPRTKPVSTVVTVPRAPRVVLKRPEATSEETARPVSERER</sequence>
<dbReference type="GO" id="GO:0006508">
    <property type="term" value="P:proteolysis"/>
    <property type="evidence" value="ECO:0007669"/>
    <property type="project" value="UniProtKB-KW"/>
</dbReference>
<name>A0A7V8NQ97_9BACT</name>
<evidence type="ECO:0000256" key="3">
    <source>
        <dbReference type="ARBA" id="ARBA00022475"/>
    </source>
</evidence>
<feature type="region of interest" description="Disordered" evidence="14">
    <location>
        <begin position="488"/>
        <end position="507"/>
    </location>
</feature>
<evidence type="ECO:0000256" key="9">
    <source>
        <dbReference type="ARBA" id="ARBA00022960"/>
    </source>
</evidence>
<dbReference type="EC" id="3.4.16.4" evidence="17"/>
<dbReference type="PANTHER" id="PTHR30627:SF2">
    <property type="entry name" value="PEPTIDOGLYCAN D,D-TRANSPEPTIDASE MRDA"/>
    <property type="match status" value="1"/>
</dbReference>
<evidence type="ECO:0000256" key="13">
    <source>
        <dbReference type="ARBA" id="ARBA00023316"/>
    </source>
</evidence>
<evidence type="ECO:0000256" key="7">
    <source>
        <dbReference type="ARBA" id="ARBA00022692"/>
    </source>
</evidence>
<evidence type="ECO:0000256" key="11">
    <source>
        <dbReference type="ARBA" id="ARBA00022989"/>
    </source>
</evidence>
<dbReference type="GO" id="GO:0009002">
    <property type="term" value="F:serine-type D-Ala-D-Ala carboxypeptidase activity"/>
    <property type="evidence" value="ECO:0007669"/>
    <property type="project" value="UniProtKB-EC"/>
</dbReference>
<accession>A0A7V8NQ97</accession>
<protein>
    <submittedName>
        <fullName evidence="17">Penicillin-binding protein 2</fullName>
        <ecNumber evidence="17">3.4.16.4</ecNumber>
    </submittedName>
</protein>
<evidence type="ECO:0000256" key="1">
    <source>
        <dbReference type="ARBA" id="ARBA00004167"/>
    </source>
</evidence>
<keyword evidence="6" id="KW-0645">Protease</keyword>
<dbReference type="GO" id="GO:0008658">
    <property type="term" value="F:penicillin binding"/>
    <property type="evidence" value="ECO:0007669"/>
    <property type="project" value="InterPro"/>
</dbReference>
<dbReference type="SUPFAM" id="SSF56601">
    <property type="entry name" value="beta-lactamase/transpeptidase-like"/>
    <property type="match status" value="1"/>
</dbReference>
<dbReference type="Gene3D" id="3.90.1310.10">
    <property type="entry name" value="Penicillin-binding protein 2a (Domain 2)"/>
    <property type="match status" value="1"/>
</dbReference>
<dbReference type="SUPFAM" id="SSF56519">
    <property type="entry name" value="Penicillin binding protein dimerisation domain"/>
    <property type="match status" value="1"/>
</dbReference>
<dbReference type="PANTHER" id="PTHR30627">
    <property type="entry name" value="PEPTIDOGLYCAN D,D-TRANSPEPTIDASE"/>
    <property type="match status" value="1"/>
</dbReference>
<feature type="non-terminal residue" evidence="17">
    <location>
        <position position="1"/>
    </location>
</feature>
<keyword evidence="11" id="KW-1133">Transmembrane helix</keyword>
<dbReference type="InterPro" id="IPR005311">
    <property type="entry name" value="PBP_dimer"/>
</dbReference>
<proteinExistence type="predicted"/>
<keyword evidence="10" id="KW-0573">Peptidoglycan synthesis</keyword>
<feature type="domain" description="Penicillin-binding protein transpeptidase" evidence="15">
    <location>
        <begin position="117"/>
        <end position="447"/>
    </location>
</feature>
<dbReference type="InterPro" id="IPR017790">
    <property type="entry name" value="Penicillin-binding_protein_2"/>
</dbReference>
<evidence type="ECO:0000256" key="10">
    <source>
        <dbReference type="ARBA" id="ARBA00022984"/>
    </source>
</evidence>
<dbReference type="GO" id="GO:0071972">
    <property type="term" value="F:peptidoglycan L,D-transpeptidase activity"/>
    <property type="evidence" value="ECO:0007669"/>
    <property type="project" value="TreeGrafter"/>
</dbReference>
<keyword evidence="9" id="KW-0133">Cell shape</keyword>
<dbReference type="GO" id="GO:0005886">
    <property type="term" value="C:plasma membrane"/>
    <property type="evidence" value="ECO:0007669"/>
    <property type="project" value="UniProtKB-SubCell"/>
</dbReference>
<keyword evidence="8 17" id="KW-0378">Hydrolase</keyword>
<evidence type="ECO:0000256" key="4">
    <source>
        <dbReference type="ARBA" id="ARBA00022519"/>
    </source>
</evidence>
<evidence type="ECO:0000259" key="15">
    <source>
        <dbReference type="Pfam" id="PF00905"/>
    </source>
</evidence>
<keyword evidence="3" id="KW-1003">Cell membrane</keyword>
<evidence type="ECO:0000256" key="6">
    <source>
        <dbReference type="ARBA" id="ARBA00022670"/>
    </source>
</evidence>
<feature type="compositionally biased region" description="Basic and acidic residues" evidence="14">
    <location>
        <begin position="489"/>
        <end position="507"/>
    </location>
</feature>
<evidence type="ECO:0000313" key="17">
    <source>
        <dbReference type="EMBL" id="MBA0085386.1"/>
    </source>
</evidence>
<gene>
    <name evidence="17" type="primary">mrdA</name>
    <name evidence="17" type="ORF">HRJ53_10340</name>
</gene>
<dbReference type="NCBIfam" id="TIGR03423">
    <property type="entry name" value="pbp2_mrdA"/>
    <property type="match status" value="1"/>
</dbReference>
<dbReference type="Gene3D" id="3.40.710.10">
    <property type="entry name" value="DD-peptidase/beta-lactamase superfamily"/>
    <property type="match status" value="1"/>
</dbReference>
<keyword evidence="12" id="KW-0472">Membrane</keyword>
<dbReference type="InterPro" id="IPR050515">
    <property type="entry name" value="Beta-lactam/transpept"/>
</dbReference>
<keyword evidence="7" id="KW-0812">Transmembrane</keyword>
<organism evidence="17 18">
    <name type="scientific">Candidatus Acidiferrum panamense</name>
    <dbReference type="NCBI Taxonomy" id="2741543"/>
    <lineage>
        <taxon>Bacteria</taxon>
        <taxon>Pseudomonadati</taxon>
        <taxon>Acidobacteriota</taxon>
        <taxon>Terriglobia</taxon>
        <taxon>Candidatus Acidiferrales</taxon>
        <taxon>Candidatus Acidiferrum</taxon>
    </lineage>
</organism>
<evidence type="ECO:0000256" key="2">
    <source>
        <dbReference type="ARBA" id="ARBA00004236"/>
    </source>
</evidence>
<dbReference type="GO" id="GO:0009252">
    <property type="term" value="P:peptidoglycan biosynthetic process"/>
    <property type="evidence" value="ECO:0007669"/>
    <property type="project" value="UniProtKB-KW"/>
</dbReference>
<dbReference type="GO" id="GO:0008360">
    <property type="term" value="P:regulation of cell shape"/>
    <property type="evidence" value="ECO:0007669"/>
    <property type="project" value="UniProtKB-KW"/>
</dbReference>
<evidence type="ECO:0000256" key="5">
    <source>
        <dbReference type="ARBA" id="ARBA00022645"/>
    </source>
</evidence>